<dbReference type="PROSITE" id="PS50987">
    <property type="entry name" value="HTH_ARSR_2"/>
    <property type="match status" value="1"/>
</dbReference>
<reference evidence="2" key="1">
    <citation type="submission" date="2018-06" db="EMBL/GenBank/DDBJ databases">
        <authorList>
            <person name="Zhirakovskaya E."/>
        </authorList>
    </citation>
    <scope>NUCLEOTIDE SEQUENCE</scope>
</reference>
<gene>
    <name evidence="2" type="ORF">MNBD_ACTINO02-622</name>
</gene>
<dbReference type="AlphaFoldDB" id="A0A3B0SY02"/>
<proteinExistence type="predicted"/>
<sequence length="72" mass="7410">MFVMETKSATTGVSATAASQDVCCAVVSRTAMTSEEATRTASLLKVLGDPIRLRIVSLVAAAESGEICACDL</sequence>
<dbReference type="InterPro" id="IPR036390">
    <property type="entry name" value="WH_DNA-bd_sf"/>
</dbReference>
<evidence type="ECO:0000259" key="1">
    <source>
        <dbReference type="PROSITE" id="PS50987"/>
    </source>
</evidence>
<dbReference type="Gene3D" id="1.10.10.10">
    <property type="entry name" value="Winged helix-like DNA-binding domain superfamily/Winged helix DNA-binding domain"/>
    <property type="match status" value="1"/>
</dbReference>
<dbReference type="SUPFAM" id="SSF46785">
    <property type="entry name" value="Winged helix' DNA-binding domain"/>
    <property type="match status" value="1"/>
</dbReference>
<accession>A0A3B0SY02</accession>
<dbReference type="InterPro" id="IPR001845">
    <property type="entry name" value="HTH_ArsR_DNA-bd_dom"/>
</dbReference>
<evidence type="ECO:0000313" key="2">
    <source>
        <dbReference type="EMBL" id="VAW08833.1"/>
    </source>
</evidence>
<dbReference type="InterPro" id="IPR036388">
    <property type="entry name" value="WH-like_DNA-bd_sf"/>
</dbReference>
<dbReference type="PRINTS" id="PR00778">
    <property type="entry name" value="HTHARSR"/>
</dbReference>
<feature type="non-terminal residue" evidence="2">
    <location>
        <position position="72"/>
    </location>
</feature>
<organism evidence="2">
    <name type="scientific">hydrothermal vent metagenome</name>
    <dbReference type="NCBI Taxonomy" id="652676"/>
    <lineage>
        <taxon>unclassified sequences</taxon>
        <taxon>metagenomes</taxon>
        <taxon>ecological metagenomes</taxon>
    </lineage>
</organism>
<protein>
    <recommendedName>
        <fullName evidence="1">HTH arsR-type domain-containing protein</fullName>
    </recommendedName>
</protein>
<name>A0A3B0SY02_9ZZZZ</name>
<dbReference type="GO" id="GO:0003700">
    <property type="term" value="F:DNA-binding transcription factor activity"/>
    <property type="evidence" value="ECO:0007669"/>
    <property type="project" value="InterPro"/>
</dbReference>
<feature type="domain" description="HTH arsR-type" evidence="1">
    <location>
        <begin position="32"/>
        <end position="72"/>
    </location>
</feature>
<dbReference type="EMBL" id="UOEK01000498">
    <property type="protein sequence ID" value="VAW08833.1"/>
    <property type="molecule type" value="Genomic_DNA"/>
</dbReference>